<keyword evidence="3" id="KW-0121">Carboxypeptidase</keyword>
<evidence type="ECO:0000256" key="8">
    <source>
        <dbReference type="ARBA" id="ARBA00022833"/>
    </source>
</evidence>
<keyword evidence="7" id="KW-0378">Hydrolase</keyword>
<evidence type="ECO:0000313" key="12">
    <source>
        <dbReference type="Proteomes" id="UP000079169"/>
    </source>
</evidence>
<evidence type="ECO:0000256" key="1">
    <source>
        <dbReference type="ARBA" id="ARBA00001947"/>
    </source>
</evidence>
<dbReference type="InterPro" id="IPR000834">
    <property type="entry name" value="Peptidase_M14"/>
</dbReference>
<dbReference type="Gene3D" id="3.40.630.10">
    <property type="entry name" value="Zn peptidases"/>
    <property type="match status" value="1"/>
</dbReference>
<dbReference type="PROSITE" id="PS00132">
    <property type="entry name" value="CARBOXYPEPT_ZN_1"/>
    <property type="match status" value="1"/>
</dbReference>
<dbReference type="PROSITE" id="PS52035">
    <property type="entry name" value="PEPTIDASE_M14"/>
    <property type="match status" value="1"/>
</dbReference>
<accession>A0A3Q0JPZ2</accession>
<dbReference type="GO" id="GO:0006508">
    <property type="term" value="P:proteolysis"/>
    <property type="evidence" value="ECO:0007669"/>
    <property type="project" value="UniProtKB-KW"/>
</dbReference>
<dbReference type="InterPro" id="IPR057246">
    <property type="entry name" value="CARBOXYPEPT_ZN_1"/>
</dbReference>
<dbReference type="GO" id="GO:0008270">
    <property type="term" value="F:zinc ion binding"/>
    <property type="evidence" value="ECO:0007669"/>
    <property type="project" value="InterPro"/>
</dbReference>
<comment type="cofactor">
    <cofactor evidence="1">
        <name>Zn(2+)</name>
        <dbReference type="ChEBI" id="CHEBI:29105"/>
    </cofactor>
</comment>
<evidence type="ECO:0000256" key="3">
    <source>
        <dbReference type="ARBA" id="ARBA00022645"/>
    </source>
</evidence>
<sequence length="213" mass="24465">MIPEFGITKLSENKIDENVNTTRLNHVEKVHQQVSGNSMDAEHDSERDKNYFRNQMTESETPRSSGTFILRDAEERILEEHNISNSSNGSIQNQIRINSYLKHIARIYGHKVNVSTIGETIEGRPIQAVKISHGGVGNPIIVLDGGIHAREWIAPATVLYVLQQLVENPENFPMFRKVDWILIPMLNPDGYVYSMTKDRMWRKNRARPRKSED</sequence>
<comment type="caution">
    <text evidence="10">Lacks conserved residue(s) required for the propagation of feature annotation.</text>
</comment>
<dbReference type="FunFam" id="3.40.630.10:FF:000084">
    <property type="entry name" value="Carboxypeptidase B2"/>
    <property type="match status" value="1"/>
</dbReference>
<evidence type="ECO:0000256" key="10">
    <source>
        <dbReference type="PROSITE-ProRule" id="PRU01379"/>
    </source>
</evidence>
<dbReference type="PRINTS" id="PR00765">
    <property type="entry name" value="CRBOXYPTASEA"/>
</dbReference>
<evidence type="ECO:0000256" key="7">
    <source>
        <dbReference type="ARBA" id="ARBA00022801"/>
    </source>
</evidence>
<dbReference type="Pfam" id="PF00246">
    <property type="entry name" value="Peptidase_M14"/>
    <property type="match status" value="1"/>
</dbReference>
<evidence type="ECO:0000256" key="2">
    <source>
        <dbReference type="ARBA" id="ARBA00005988"/>
    </source>
</evidence>
<dbReference type="PANTHER" id="PTHR11705">
    <property type="entry name" value="PROTEASE FAMILY M14 CARBOXYPEPTIDASE A,B"/>
    <property type="match status" value="1"/>
</dbReference>
<reference evidence="13" key="1">
    <citation type="submission" date="2025-08" db="UniProtKB">
        <authorList>
            <consortium name="RefSeq"/>
        </authorList>
    </citation>
    <scope>IDENTIFICATION</scope>
</reference>
<name>A0A3Q0JPZ2_DIACI</name>
<keyword evidence="9" id="KW-0482">Metalloprotease</keyword>
<keyword evidence="5" id="KW-0479">Metal-binding</keyword>
<dbReference type="Proteomes" id="UP000079169">
    <property type="component" value="Unplaced"/>
</dbReference>
<dbReference type="PANTHER" id="PTHR11705:SF140">
    <property type="entry name" value="FI02848P-RELATED"/>
    <property type="match status" value="1"/>
</dbReference>
<feature type="domain" description="Peptidase M14" evidence="11">
    <location>
        <begin position="90"/>
        <end position="213"/>
    </location>
</feature>
<dbReference type="RefSeq" id="XP_026689328.1">
    <property type="nucleotide sequence ID" value="XM_026833527.1"/>
</dbReference>
<dbReference type="GeneID" id="113473970"/>
<evidence type="ECO:0000313" key="13">
    <source>
        <dbReference type="RefSeq" id="XP_026689328.1"/>
    </source>
</evidence>
<dbReference type="SUPFAM" id="SSF53187">
    <property type="entry name" value="Zn-dependent exopeptidases"/>
    <property type="match status" value="1"/>
</dbReference>
<evidence type="ECO:0000256" key="5">
    <source>
        <dbReference type="ARBA" id="ARBA00022723"/>
    </source>
</evidence>
<keyword evidence="6" id="KW-0732">Signal</keyword>
<evidence type="ECO:0000259" key="11">
    <source>
        <dbReference type="PROSITE" id="PS52035"/>
    </source>
</evidence>
<comment type="similarity">
    <text evidence="2 10">Belongs to the peptidase M14 family.</text>
</comment>
<evidence type="ECO:0000256" key="4">
    <source>
        <dbReference type="ARBA" id="ARBA00022670"/>
    </source>
</evidence>
<dbReference type="STRING" id="121845.A0A3Q0JPZ2"/>
<keyword evidence="12" id="KW-1185">Reference proteome</keyword>
<organism evidence="12 13">
    <name type="scientific">Diaphorina citri</name>
    <name type="common">Asian citrus psyllid</name>
    <dbReference type="NCBI Taxonomy" id="121845"/>
    <lineage>
        <taxon>Eukaryota</taxon>
        <taxon>Metazoa</taxon>
        <taxon>Ecdysozoa</taxon>
        <taxon>Arthropoda</taxon>
        <taxon>Hexapoda</taxon>
        <taxon>Insecta</taxon>
        <taxon>Pterygota</taxon>
        <taxon>Neoptera</taxon>
        <taxon>Paraneoptera</taxon>
        <taxon>Hemiptera</taxon>
        <taxon>Sternorrhyncha</taxon>
        <taxon>Psylloidea</taxon>
        <taxon>Psyllidae</taxon>
        <taxon>Diaphorininae</taxon>
        <taxon>Diaphorina</taxon>
    </lineage>
</organism>
<evidence type="ECO:0000256" key="9">
    <source>
        <dbReference type="ARBA" id="ARBA00023049"/>
    </source>
</evidence>
<evidence type="ECO:0000256" key="6">
    <source>
        <dbReference type="ARBA" id="ARBA00022729"/>
    </source>
</evidence>
<keyword evidence="8" id="KW-0862">Zinc</keyword>
<dbReference type="PaxDb" id="121845-A0A3Q0JPZ2"/>
<protein>
    <submittedName>
        <fullName evidence="13">Carboxypeptidase B-like</fullName>
    </submittedName>
</protein>
<dbReference type="KEGG" id="dci:113473970"/>
<keyword evidence="4" id="KW-0645">Protease</keyword>
<proteinExistence type="inferred from homology"/>
<dbReference type="SMART" id="SM00631">
    <property type="entry name" value="Zn_pept"/>
    <property type="match status" value="1"/>
</dbReference>
<gene>
    <name evidence="13" type="primary">LOC113473970</name>
</gene>
<dbReference type="GO" id="GO:0004181">
    <property type="term" value="F:metallocarboxypeptidase activity"/>
    <property type="evidence" value="ECO:0007669"/>
    <property type="project" value="InterPro"/>
</dbReference>
<dbReference type="AlphaFoldDB" id="A0A3Q0JPZ2"/>
<dbReference type="GO" id="GO:0005615">
    <property type="term" value="C:extracellular space"/>
    <property type="evidence" value="ECO:0007669"/>
    <property type="project" value="TreeGrafter"/>
</dbReference>